<name>A0A1I6M4X6_9EURY</name>
<accession>A0A1I6M4X6</accession>
<dbReference type="RefSeq" id="WP_143117758.1">
    <property type="nucleotide sequence ID" value="NZ_FOZK01000004.1"/>
</dbReference>
<dbReference type="InterPro" id="IPR012334">
    <property type="entry name" value="Pectin_lyas_fold"/>
</dbReference>
<dbReference type="Proteomes" id="UP000199062">
    <property type="component" value="Unassembled WGS sequence"/>
</dbReference>
<evidence type="ECO:0000313" key="2">
    <source>
        <dbReference type="EMBL" id="SFS10724.1"/>
    </source>
</evidence>
<gene>
    <name evidence="2" type="ORF">SAMN05216559_3792</name>
</gene>
<protein>
    <submittedName>
        <fullName evidence="2">Right handed beta helix region</fullName>
    </submittedName>
</protein>
<proteinExistence type="predicted"/>
<keyword evidence="3" id="KW-1185">Reference proteome</keyword>
<dbReference type="SUPFAM" id="SSF51126">
    <property type="entry name" value="Pectin lyase-like"/>
    <property type="match status" value="1"/>
</dbReference>
<dbReference type="AlphaFoldDB" id="A0A1I6M4X6"/>
<evidence type="ECO:0000313" key="3">
    <source>
        <dbReference type="Proteomes" id="UP000199062"/>
    </source>
</evidence>
<evidence type="ECO:0000259" key="1">
    <source>
        <dbReference type="Pfam" id="PF13229"/>
    </source>
</evidence>
<dbReference type="Gene3D" id="2.160.20.10">
    <property type="entry name" value="Single-stranded right-handed beta-helix, Pectin lyase-like"/>
    <property type="match status" value="1"/>
</dbReference>
<dbReference type="EMBL" id="FOZK01000004">
    <property type="protein sequence ID" value="SFS10724.1"/>
    <property type="molecule type" value="Genomic_DNA"/>
</dbReference>
<dbReference type="InterPro" id="IPR011050">
    <property type="entry name" value="Pectin_lyase_fold/virulence"/>
</dbReference>
<sequence>MPDETETPPEPPSGENVIDLVEAGASPDGDEPTVPVLEEVVGDGKTLYFPPGEYLLTQEWRVRDLTDLSVVGRDATLRVEEGFDDSLFVLGNADSATGLTIEGLAFDFSAPKTGGRPIHGIVTDGLSVTDVSVIGTVDVDQDVMRFDVTDPQGNGVVKRMNLPDGATAEYPITGCYVGESHTGTLRFVDCHIAGFPDNGLYASSATGKVVVEGGRYENNNVSNVRVSGPAEVRGVTVRCDRAPKGFGNMRGIRLREGSNVLVENCDVQMEKVTGSDGGITMSSWLDQATIRDTTVTVNADDVAAILAKSPTDRPDEVDADSDDYRIRVENVTISGSASDTAAVRLLEREGCLVDNACIVQTGQARDGIQCTRVSDSTLSNSSISVTGRPVVLNDATVTREALRTSRLGANAAASGGNCQRE</sequence>
<reference evidence="2 3" key="1">
    <citation type="submission" date="2016-10" db="EMBL/GenBank/DDBJ databases">
        <authorList>
            <person name="de Groot N.N."/>
        </authorList>
    </citation>
    <scope>NUCLEOTIDE SEQUENCE [LARGE SCALE GENOMIC DNA]</scope>
    <source>
        <strain evidence="2 3">CGMCC 1.10457</strain>
    </source>
</reference>
<dbReference type="InterPro" id="IPR039448">
    <property type="entry name" value="Beta_helix"/>
</dbReference>
<organism evidence="2 3">
    <name type="scientific">Halomicrobium zhouii</name>
    <dbReference type="NCBI Taxonomy" id="767519"/>
    <lineage>
        <taxon>Archaea</taxon>
        <taxon>Methanobacteriati</taxon>
        <taxon>Methanobacteriota</taxon>
        <taxon>Stenosarchaea group</taxon>
        <taxon>Halobacteria</taxon>
        <taxon>Halobacteriales</taxon>
        <taxon>Haloarculaceae</taxon>
        <taxon>Halomicrobium</taxon>
    </lineage>
</organism>
<dbReference type="Pfam" id="PF13229">
    <property type="entry name" value="Beta_helix"/>
    <property type="match status" value="1"/>
</dbReference>
<feature type="domain" description="Right handed beta helix" evidence="1">
    <location>
        <begin position="182"/>
        <end position="299"/>
    </location>
</feature>
<dbReference type="OrthoDB" id="202667at2157"/>